<gene>
    <name evidence="3" type="ORF">D3250_07440</name>
</gene>
<dbReference type="Gene3D" id="3.40.710.10">
    <property type="entry name" value="DD-peptidase/beta-lactamase superfamily"/>
    <property type="match status" value="2"/>
</dbReference>
<feature type="compositionally biased region" description="Basic and acidic residues" evidence="1">
    <location>
        <begin position="300"/>
        <end position="310"/>
    </location>
</feature>
<dbReference type="RefSeq" id="WP_119902724.1">
    <property type="nucleotide sequence ID" value="NZ_QYZP01000002.1"/>
</dbReference>
<dbReference type="OrthoDB" id="9784149at2"/>
<evidence type="ECO:0000313" key="3">
    <source>
        <dbReference type="EMBL" id="RJN31937.1"/>
    </source>
</evidence>
<dbReference type="InterPro" id="IPR045155">
    <property type="entry name" value="Beta-lactam_cat"/>
</dbReference>
<evidence type="ECO:0000256" key="1">
    <source>
        <dbReference type="SAM" id="MobiDB-lite"/>
    </source>
</evidence>
<dbReference type="EMBL" id="QYZP01000002">
    <property type="protein sequence ID" value="RJN31937.1"/>
    <property type="molecule type" value="Genomic_DNA"/>
</dbReference>
<feature type="region of interest" description="Disordered" evidence="1">
    <location>
        <begin position="300"/>
        <end position="322"/>
    </location>
</feature>
<proteinExistence type="predicted"/>
<dbReference type="PANTHER" id="PTHR35333:SF5">
    <property type="entry name" value="CONSERVED LIPOPROTEIN LPQF-RELATED"/>
    <property type="match status" value="1"/>
</dbReference>
<dbReference type="GO" id="GO:0046677">
    <property type="term" value="P:response to antibiotic"/>
    <property type="evidence" value="ECO:0007669"/>
    <property type="project" value="InterPro"/>
</dbReference>
<dbReference type="GO" id="GO:0008800">
    <property type="term" value="F:beta-lactamase activity"/>
    <property type="evidence" value="ECO:0007669"/>
    <property type="project" value="InterPro"/>
</dbReference>
<name>A0A3A4F9V7_9MICC</name>
<keyword evidence="4" id="KW-1185">Reference proteome</keyword>
<dbReference type="Pfam" id="PF13354">
    <property type="entry name" value="Beta-lactamase2"/>
    <property type="match status" value="2"/>
</dbReference>
<organism evidence="3 4">
    <name type="scientific">Nesterenkonia natronophila</name>
    <dbReference type="NCBI Taxonomy" id="2174932"/>
    <lineage>
        <taxon>Bacteria</taxon>
        <taxon>Bacillati</taxon>
        <taxon>Actinomycetota</taxon>
        <taxon>Actinomycetes</taxon>
        <taxon>Micrococcales</taxon>
        <taxon>Micrococcaceae</taxon>
        <taxon>Nesterenkonia</taxon>
    </lineage>
</organism>
<feature type="domain" description="Beta-lactamase class A catalytic" evidence="2">
    <location>
        <begin position="341"/>
        <end position="487"/>
    </location>
</feature>
<dbReference type="InterPro" id="IPR000871">
    <property type="entry name" value="Beta-lactam_class-A"/>
</dbReference>
<comment type="caution">
    <text evidence="3">The sequence shown here is derived from an EMBL/GenBank/DDBJ whole genome shotgun (WGS) entry which is preliminary data.</text>
</comment>
<dbReference type="Proteomes" id="UP000266615">
    <property type="component" value="Unassembled WGS sequence"/>
</dbReference>
<evidence type="ECO:0000259" key="2">
    <source>
        <dbReference type="Pfam" id="PF13354"/>
    </source>
</evidence>
<evidence type="ECO:0000313" key="4">
    <source>
        <dbReference type="Proteomes" id="UP000266615"/>
    </source>
</evidence>
<reference evidence="3 4" key="1">
    <citation type="submission" date="2018-09" db="EMBL/GenBank/DDBJ databases">
        <title>Nesterenkonia natronophila sp. nov., an alkaliphilic actinobacteriume isolated from a soda lake, and emended description of the genus Nesterenkonia.</title>
        <authorList>
            <person name="Menes R.J."/>
            <person name="Iriarte A."/>
        </authorList>
    </citation>
    <scope>NUCLEOTIDE SEQUENCE [LARGE SCALE GENOMIC DNA]</scope>
    <source>
        <strain evidence="3 4">M8</strain>
    </source>
</reference>
<protein>
    <recommendedName>
        <fullName evidence="2">Beta-lactamase class A catalytic domain-containing protein</fullName>
    </recommendedName>
</protein>
<dbReference type="InterPro" id="IPR012338">
    <property type="entry name" value="Beta-lactam/transpept-like"/>
</dbReference>
<dbReference type="GO" id="GO:0030655">
    <property type="term" value="P:beta-lactam antibiotic catabolic process"/>
    <property type="evidence" value="ECO:0007669"/>
    <property type="project" value="InterPro"/>
</dbReference>
<dbReference type="SUPFAM" id="SSF56601">
    <property type="entry name" value="beta-lactamase/transpeptidase-like"/>
    <property type="match status" value="2"/>
</dbReference>
<feature type="domain" description="Beta-lactamase class A catalytic" evidence="2">
    <location>
        <begin position="39"/>
        <end position="263"/>
    </location>
</feature>
<sequence>MSADLQHLHSQISDLGSQQPFAVHWQIRTLGSSASGRRTSASIGQGEHNQLASFSTRKVSVLLACLALVHRGDLDLDQRLIVTEEMKDGVQAGIMRNVSSGVELSLEDHLRQMMISSDNICTQLVFEAIAEVTGDALQWVNDYCSWAGMLATLHREIFPRSGDLKWHHSIDHMTVTTPDDQARLLSLLGEAAANHGVADSLYLSPSLCRFAVGLMRQIHTPLLGANASTLKFAEKNGRGLRSLSQVGLALAPEGAAVAAVAVFAEQIPTELPSGRPGRLAAYELFGRIGRAVEQWHLEQSHPSLEPRVDHTTQPTPEESPAFCWTTLTPGTTPRQQTNAPTTLHPLSGVGKLLAALAIAGTETEDPHLLETPVMITAEDRSAAAVGPLRTHTGELTLRLADAMALVIATSDAAASVALRRALKHRQYDLVEAVRSLIESLSQTAPMLEQTVVTAEEEAQGATGDLLIGQSSPQDLVRLLTALAQAGGLTLPTSPDAQEEQGSAAGISRTAAERVLGWMAGVFEPTGLAYGLPGYGPNRVPQWSVSGLELRSSGSAEGWSSVLITRQQGVGPGVGVTVAAAHFSGDTGSAQCLSQRPAETLGELGLAAYRALPGADRLARDGEDLAG</sequence>
<accession>A0A3A4F9V7</accession>
<dbReference type="PANTHER" id="PTHR35333">
    <property type="entry name" value="BETA-LACTAMASE"/>
    <property type="match status" value="1"/>
</dbReference>
<dbReference type="AlphaFoldDB" id="A0A3A4F9V7"/>